<dbReference type="InParanoid" id="A7SL79"/>
<keyword evidence="2" id="KW-1185">Reference proteome</keyword>
<sequence length="58" mass="6408">CPYLQYAPPIPFNMSISPICPTHTSICPYLQYAPPIPPICPHLQYAPPILPMSISPIC</sequence>
<dbReference type="HOGENOM" id="CLU_2984999_0_0_1"/>
<organism evidence="1 2">
    <name type="scientific">Nematostella vectensis</name>
    <name type="common">Starlet sea anemone</name>
    <dbReference type="NCBI Taxonomy" id="45351"/>
    <lineage>
        <taxon>Eukaryota</taxon>
        <taxon>Metazoa</taxon>
        <taxon>Cnidaria</taxon>
        <taxon>Anthozoa</taxon>
        <taxon>Hexacorallia</taxon>
        <taxon>Actiniaria</taxon>
        <taxon>Edwardsiidae</taxon>
        <taxon>Nematostella</taxon>
    </lineage>
</organism>
<gene>
    <name evidence="1" type="ORF">NEMVEDRAFT_v1g122383</name>
</gene>
<proteinExistence type="predicted"/>
<reference evidence="1 2" key="1">
    <citation type="journal article" date="2007" name="Science">
        <title>Sea anemone genome reveals ancestral eumetazoan gene repertoire and genomic organization.</title>
        <authorList>
            <person name="Putnam N.H."/>
            <person name="Srivastava M."/>
            <person name="Hellsten U."/>
            <person name="Dirks B."/>
            <person name="Chapman J."/>
            <person name="Salamov A."/>
            <person name="Terry A."/>
            <person name="Shapiro H."/>
            <person name="Lindquist E."/>
            <person name="Kapitonov V.V."/>
            <person name="Jurka J."/>
            <person name="Genikhovich G."/>
            <person name="Grigoriev I.V."/>
            <person name="Lucas S.M."/>
            <person name="Steele R.E."/>
            <person name="Finnerty J.R."/>
            <person name="Technau U."/>
            <person name="Martindale M.Q."/>
            <person name="Rokhsar D.S."/>
        </authorList>
    </citation>
    <scope>NUCLEOTIDE SEQUENCE [LARGE SCALE GENOMIC DNA]</scope>
    <source>
        <strain evidence="2">CH2 X CH6</strain>
    </source>
</reference>
<protein>
    <submittedName>
        <fullName evidence="1">Uncharacterized protein</fullName>
    </submittedName>
</protein>
<dbReference type="AlphaFoldDB" id="A7SL79"/>
<evidence type="ECO:0000313" key="1">
    <source>
        <dbReference type="EMBL" id="EDO35514.1"/>
    </source>
</evidence>
<dbReference type="Proteomes" id="UP000001593">
    <property type="component" value="Unassembled WGS sequence"/>
</dbReference>
<accession>A7SL79</accession>
<name>A7SL79_NEMVE</name>
<dbReference type="EMBL" id="DS469696">
    <property type="protein sequence ID" value="EDO35514.1"/>
    <property type="molecule type" value="Genomic_DNA"/>
</dbReference>
<dbReference type="PhylomeDB" id="A7SL79"/>
<feature type="non-terminal residue" evidence="1">
    <location>
        <position position="1"/>
    </location>
</feature>
<feature type="non-terminal residue" evidence="1">
    <location>
        <position position="58"/>
    </location>
</feature>
<evidence type="ECO:0000313" key="2">
    <source>
        <dbReference type="Proteomes" id="UP000001593"/>
    </source>
</evidence>